<gene>
    <name evidence="1" type="ORF">QBC47DRAFT_362509</name>
</gene>
<protein>
    <submittedName>
        <fullName evidence="1">Uncharacterized protein</fullName>
    </submittedName>
</protein>
<organism evidence="1 2">
    <name type="scientific">Echria macrotheca</name>
    <dbReference type="NCBI Taxonomy" id="438768"/>
    <lineage>
        <taxon>Eukaryota</taxon>
        <taxon>Fungi</taxon>
        <taxon>Dikarya</taxon>
        <taxon>Ascomycota</taxon>
        <taxon>Pezizomycotina</taxon>
        <taxon>Sordariomycetes</taxon>
        <taxon>Sordariomycetidae</taxon>
        <taxon>Sordariales</taxon>
        <taxon>Schizotheciaceae</taxon>
        <taxon>Echria</taxon>
    </lineage>
</organism>
<evidence type="ECO:0000313" key="1">
    <source>
        <dbReference type="EMBL" id="KAK1753629.1"/>
    </source>
</evidence>
<dbReference type="Proteomes" id="UP001239445">
    <property type="component" value="Unassembled WGS sequence"/>
</dbReference>
<dbReference type="AlphaFoldDB" id="A0AAJ0F9Y1"/>
<keyword evidence="2" id="KW-1185">Reference proteome</keyword>
<reference evidence="1" key="1">
    <citation type="submission" date="2023-06" db="EMBL/GenBank/DDBJ databases">
        <title>Genome-scale phylogeny and comparative genomics of the fungal order Sordariales.</title>
        <authorList>
            <consortium name="Lawrence Berkeley National Laboratory"/>
            <person name="Hensen N."/>
            <person name="Bonometti L."/>
            <person name="Westerberg I."/>
            <person name="Brannstrom I.O."/>
            <person name="Guillou S."/>
            <person name="Cros-Aarteil S."/>
            <person name="Calhoun S."/>
            <person name="Haridas S."/>
            <person name="Kuo A."/>
            <person name="Mondo S."/>
            <person name="Pangilinan J."/>
            <person name="Riley R."/>
            <person name="Labutti K."/>
            <person name="Andreopoulos B."/>
            <person name="Lipzen A."/>
            <person name="Chen C."/>
            <person name="Yanf M."/>
            <person name="Daum C."/>
            <person name="Ng V."/>
            <person name="Clum A."/>
            <person name="Steindorff A."/>
            <person name="Ohm R."/>
            <person name="Martin F."/>
            <person name="Silar P."/>
            <person name="Natvig D."/>
            <person name="Lalanne C."/>
            <person name="Gautier V."/>
            <person name="Ament-Velasquez S.L."/>
            <person name="Kruys A."/>
            <person name="Hutchinson M.I."/>
            <person name="Powell A.J."/>
            <person name="Barry K."/>
            <person name="Miller A.N."/>
            <person name="Grigoriev I.V."/>
            <person name="Debuchy R."/>
            <person name="Gladieux P."/>
            <person name="Thoren M.H."/>
            <person name="Johannesson H."/>
        </authorList>
    </citation>
    <scope>NUCLEOTIDE SEQUENCE</scope>
    <source>
        <strain evidence="1">PSN4</strain>
    </source>
</reference>
<sequence>MFQCKECKAVLLSLLKSSGSRVLQPVLNRAQFGPSLIDLATTYCTTTSSPTVARTRTIAREYRKKVVQDWWGANAPAQYQRSGLGSYPDNNKLTRSQMATLVALRTGHGNFSSY</sequence>
<evidence type="ECO:0000313" key="2">
    <source>
        <dbReference type="Proteomes" id="UP001239445"/>
    </source>
</evidence>
<accession>A0AAJ0F9Y1</accession>
<proteinExistence type="predicted"/>
<dbReference type="EMBL" id="MU839837">
    <property type="protein sequence ID" value="KAK1753629.1"/>
    <property type="molecule type" value="Genomic_DNA"/>
</dbReference>
<name>A0AAJ0F9Y1_9PEZI</name>
<comment type="caution">
    <text evidence="1">The sequence shown here is derived from an EMBL/GenBank/DDBJ whole genome shotgun (WGS) entry which is preliminary data.</text>
</comment>